<dbReference type="Proteomes" id="UP000281406">
    <property type="component" value="Unassembled WGS sequence"/>
</dbReference>
<evidence type="ECO:0000313" key="1">
    <source>
        <dbReference type="EMBL" id="ROL49568.1"/>
    </source>
</evidence>
<accession>A0A3N0YV37</accession>
<proteinExistence type="predicted"/>
<protein>
    <submittedName>
        <fullName evidence="1">Uncharacterized protein</fullName>
    </submittedName>
</protein>
<dbReference type="AlphaFoldDB" id="A0A3N0YV37"/>
<keyword evidence="2" id="KW-1185">Reference proteome</keyword>
<sequence length="184" mass="20527">MTEEPIIGSPHTHGRANKRPLGWAACSLKLSVPAEACMQLHMCACVLTKVSLSTVQVRSRYVGQGVVQASRAGQACDHRRRAKGVEQPGEISGRRANRGRFSFRYKVCLREEEENSNFTHTYISLRAFSNVSQTKIDIDESVSHVQVNLLVPTRIRDKRTHTYTVTVAGTSSARQGDVTWLPYN</sequence>
<organism evidence="1 2">
    <name type="scientific">Anabarilius grahami</name>
    <name type="common">Kanglang fish</name>
    <name type="synonym">Barilius grahami</name>
    <dbReference type="NCBI Taxonomy" id="495550"/>
    <lineage>
        <taxon>Eukaryota</taxon>
        <taxon>Metazoa</taxon>
        <taxon>Chordata</taxon>
        <taxon>Craniata</taxon>
        <taxon>Vertebrata</taxon>
        <taxon>Euteleostomi</taxon>
        <taxon>Actinopterygii</taxon>
        <taxon>Neopterygii</taxon>
        <taxon>Teleostei</taxon>
        <taxon>Ostariophysi</taxon>
        <taxon>Cypriniformes</taxon>
        <taxon>Xenocyprididae</taxon>
        <taxon>Xenocypridinae</taxon>
        <taxon>Xenocypridinae incertae sedis</taxon>
        <taxon>Anabarilius</taxon>
    </lineage>
</organism>
<gene>
    <name evidence="1" type="ORF">DPX16_15894</name>
</gene>
<reference evidence="1 2" key="1">
    <citation type="submission" date="2018-10" db="EMBL/GenBank/DDBJ databases">
        <title>Genome assembly for a Yunnan-Guizhou Plateau 3E fish, Anabarilius grahami (Regan), and its evolutionary and genetic applications.</title>
        <authorList>
            <person name="Jiang W."/>
        </authorList>
    </citation>
    <scope>NUCLEOTIDE SEQUENCE [LARGE SCALE GENOMIC DNA]</scope>
    <source>
        <strain evidence="1">AG-KIZ</strain>
        <tissue evidence="1">Muscle</tissue>
    </source>
</reference>
<name>A0A3N0YV37_ANAGA</name>
<comment type="caution">
    <text evidence="1">The sequence shown here is derived from an EMBL/GenBank/DDBJ whole genome shotgun (WGS) entry which is preliminary data.</text>
</comment>
<evidence type="ECO:0000313" key="2">
    <source>
        <dbReference type="Proteomes" id="UP000281406"/>
    </source>
</evidence>
<dbReference type="EMBL" id="RJVU01026577">
    <property type="protein sequence ID" value="ROL49568.1"/>
    <property type="molecule type" value="Genomic_DNA"/>
</dbReference>